<name>A0A979G4G1_CHIPD</name>
<gene>
    <name evidence="1" type="ordered locus">Cpin_3031</name>
</gene>
<dbReference type="EMBL" id="CP001699">
    <property type="protein sequence ID" value="ACU60506.1"/>
    <property type="molecule type" value="Genomic_DNA"/>
</dbReference>
<reference evidence="2" key="1">
    <citation type="submission" date="2009-08" db="EMBL/GenBank/DDBJ databases">
        <title>The complete genome of Chitinophaga pinensis DSM 2588.</title>
        <authorList>
            <consortium name="US DOE Joint Genome Institute (JGI-PGF)"/>
            <person name="Lucas S."/>
            <person name="Copeland A."/>
            <person name="Lapidus A."/>
            <person name="Glavina del Rio T."/>
            <person name="Dalin E."/>
            <person name="Tice H."/>
            <person name="Bruce D."/>
            <person name="Goodwin L."/>
            <person name="Pitluck S."/>
            <person name="Kyrpides N."/>
            <person name="Mavromatis K."/>
            <person name="Ivanova N."/>
            <person name="Mikhailova N."/>
            <person name="Sims D."/>
            <person name="Meinche L."/>
            <person name="Brettin T."/>
            <person name="Detter J.C."/>
            <person name="Han C."/>
            <person name="Larimer F."/>
            <person name="Land M."/>
            <person name="Hauser L."/>
            <person name="Markowitz V."/>
            <person name="Cheng J.-F."/>
            <person name="Hugenholtz P."/>
            <person name="Woyke T."/>
            <person name="Wu D."/>
            <person name="Spring S."/>
            <person name="Klenk H.-P."/>
            <person name="Eisen J.A."/>
        </authorList>
    </citation>
    <scope>NUCLEOTIDE SEQUENCE [LARGE SCALE GENOMIC DNA]</scope>
    <source>
        <strain evidence="2">ATCC 43595 / DSM 2588 / LMG 13176 / NBRC 15968 / NCIMB 11800 / UQM 2034</strain>
    </source>
</reference>
<dbReference type="KEGG" id="cpi:Cpin_3031"/>
<protein>
    <submittedName>
        <fullName evidence="1">Uncharacterized protein</fullName>
    </submittedName>
</protein>
<proteinExistence type="predicted"/>
<accession>A0A979G4G1</accession>
<evidence type="ECO:0000313" key="2">
    <source>
        <dbReference type="Proteomes" id="UP000002215"/>
    </source>
</evidence>
<organism evidence="1 2">
    <name type="scientific">Chitinophaga pinensis (strain ATCC 43595 / DSM 2588 / LMG 13176 / NBRC 15968 / NCIMB 11800 / UQM 2034)</name>
    <dbReference type="NCBI Taxonomy" id="485918"/>
    <lineage>
        <taxon>Bacteria</taxon>
        <taxon>Pseudomonadati</taxon>
        <taxon>Bacteroidota</taxon>
        <taxon>Chitinophagia</taxon>
        <taxon>Chitinophagales</taxon>
        <taxon>Chitinophagaceae</taxon>
        <taxon>Chitinophaga</taxon>
    </lineage>
</organism>
<dbReference type="AlphaFoldDB" id="A0A979G4G1"/>
<evidence type="ECO:0000313" key="1">
    <source>
        <dbReference type="EMBL" id="ACU60506.1"/>
    </source>
</evidence>
<dbReference type="Proteomes" id="UP000002215">
    <property type="component" value="Chromosome"/>
</dbReference>
<sequence length="88" mass="10348">MEHPKYGPYWLTQKKLQPTADFMFILSKTKAVKNYNGGGNEYYVEQIEQLLKKAEEQYNSMSRGAREWLSRSPQLTIPEHQKNAQIIK</sequence>
<dbReference type="RefSeq" id="WP_012790682.1">
    <property type="nucleotide sequence ID" value="NC_013132.1"/>
</dbReference>
<reference evidence="1 2" key="2">
    <citation type="journal article" date="2010" name="Stand. Genomic Sci.">
        <title>Complete genome sequence of Chitinophaga pinensis type strain (UQM 2034).</title>
        <authorList>
            <person name="Glavina Del Rio T."/>
            <person name="Abt B."/>
            <person name="Spring S."/>
            <person name="Lapidus A."/>
            <person name="Nolan M."/>
            <person name="Tice H."/>
            <person name="Copeland A."/>
            <person name="Cheng J.F."/>
            <person name="Chen F."/>
            <person name="Bruce D."/>
            <person name="Goodwin L."/>
            <person name="Pitluck S."/>
            <person name="Ivanova N."/>
            <person name="Mavromatis K."/>
            <person name="Mikhailova N."/>
            <person name="Pati A."/>
            <person name="Chen A."/>
            <person name="Palaniappan K."/>
            <person name="Land M."/>
            <person name="Hauser L."/>
            <person name="Chang Y.J."/>
            <person name="Jeffries C.D."/>
            <person name="Chain P."/>
            <person name="Saunders E."/>
            <person name="Detter J.C."/>
            <person name="Brettin T."/>
            <person name="Rohde M."/>
            <person name="Goker M."/>
            <person name="Bristow J."/>
            <person name="Eisen J.A."/>
            <person name="Markowitz V."/>
            <person name="Hugenholtz P."/>
            <person name="Kyrpides N.C."/>
            <person name="Klenk H.P."/>
            <person name="Lucas S."/>
        </authorList>
    </citation>
    <scope>NUCLEOTIDE SEQUENCE [LARGE SCALE GENOMIC DNA]</scope>
    <source>
        <strain evidence="2">ATCC 43595 / DSM 2588 / LMG 13176 / NBRC 15968 / NCIMB 11800 / UQM 2034</strain>
    </source>
</reference>